<dbReference type="EMBL" id="QJKJ01008498">
    <property type="protein sequence ID" value="RDX79582.1"/>
    <property type="molecule type" value="Genomic_DNA"/>
</dbReference>
<evidence type="ECO:0000313" key="1">
    <source>
        <dbReference type="EMBL" id="RDX79582.1"/>
    </source>
</evidence>
<comment type="caution">
    <text evidence="1">The sequence shown here is derived from an EMBL/GenBank/DDBJ whole genome shotgun (WGS) entry which is preliminary data.</text>
</comment>
<proteinExistence type="predicted"/>
<keyword evidence="2" id="KW-1185">Reference proteome</keyword>
<dbReference type="OrthoDB" id="1751726at2759"/>
<sequence>IWTENSSLQESLTLGQQNSASTGSGCGLGFYKAQVLEGWITRANTYFEVQKTLDEVKVKLAKLSMDGTIHYFNLLKETEEHLTRARLKHTMIEHYRGVYCKFLIHPVTGEMFTEEQCMEYFIWGGLCLDLGNRVRTFNPQNQLEFGRQLGDRDKHGKRAEQYGCLITRE</sequence>
<evidence type="ECO:0000313" key="2">
    <source>
        <dbReference type="Proteomes" id="UP000257109"/>
    </source>
</evidence>
<dbReference type="Proteomes" id="UP000257109">
    <property type="component" value="Unassembled WGS sequence"/>
</dbReference>
<dbReference type="AlphaFoldDB" id="A0A371FMW4"/>
<organism evidence="1 2">
    <name type="scientific">Mucuna pruriens</name>
    <name type="common">Velvet bean</name>
    <name type="synonym">Dolichos pruriens</name>
    <dbReference type="NCBI Taxonomy" id="157652"/>
    <lineage>
        <taxon>Eukaryota</taxon>
        <taxon>Viridiplantae</taxon>
        <taxon>Streptophyta</taxon>
        <taxon>Embryophyta</taxon>
        <taxon>Tracheophyta</taxon>
        <taxon>Spermatophyta</taxon>
        <taxon>Magnoliopsida</taxon>
        <taxon>eudicotyledons</taxon>
        <taxon>Gunneridae</taxon>
        <taxon>Pentapetalae</taxon>
        <taxon>rosids</taxon>
        <taxon>fabids</taxon>
        <taxon>Fabales</taxon>
        <taxon>Fabaceae</taxon>
        <taxon>Papilionoideae</taxon>
        <taxon>50 kb inversion clade</taxon>
        <taxon>NPAAA clade</taxon>
        <taxon>indigoferoid/millettioid clade</taxon>
        <taxon>Phaseoleae</taxon>
        <taxon>Mucuna</taxon>
    </lineage>
</organism>
<protein>
    <submittedName>
        <fullName evidence="1">Uncharacterized protein</fullName>
    </submittedName>
</protein>
<accession>A0A371FMW4</accession>
<feature type="non-terminal residue" evidence="1">
    <location>
        <position position="169"/>
    </location>
</feature>
<reference evidence="1" key="1">
    <citation type="submission" date="2018-05" db="EMBL/GenBank/DDBJ databases">
        <title>Draft genome of Mucuna pruriens seed.</title>
        <authorList>
            <person name="Nnadi N.E."/>
            <person name="Vos R."/>
            <person name="Hasami M.H."/>
            <person name="Devisetty U.K."/>
            <person name="Aguiy J.C."/>
        </authorList>
    </citation>
    <scope>NUCLEOTIDE SEQUENCE [LARGE SCALE GENOMIC DNA]</scope>
    <source>
        <strain evidence="1">JCA_2017</strain>
    </source>
</reference>
<gene>
    <name evidence="1" type="ORF">CR513_39981</name>
</gene>
<name>A0A371FMW4_MUCPR</name>
<feature type="non-terminal residue" evidence="1">
    <location>
        <position position="1"/>
    </location>
</feature>